<feature type="signal peptide" evidence="2">
    <location>
        <begin position="1"/>
        <end position="23"/>
    </location>
</feature>
<comment type="caution">
    <text evidence="3">The sequence shown here is derived from an EMBL/GenBank/DDBJ whole genome shotgun (WGS) entry which is preliminary data.</text>
</comment>
<feature type="compositionally biased region" description="Gly residues" evidence="1">
    <location>
        <begin position="162"/>
        <end position="173"/>
    </location>
</feature>
<accession>A0AAD6SLJ3</accession>
<evidence type="ECO:0000256" key="1">
    <source>
        <dbReference type="SAM" id="MobiDB-lite"/>
    </source>
</evidence>
<feature type="compositionally biased region" description="Basic and acidic residues" evidence="1">
    <location>
        <begin position="127"/>
        <end position="143"/>
    </location>
</feature>
<dbReference type="EMBL" id="JARJCM010000094">
    <property type="protein sequence ID" value="KAJ7030094.1"/>
    <property type="molecule type" value="Genomic_DNA"/>
</dbReference>
<dbReference type="AlphaFoldDB" id="A0AAD6SLJ3"/>
<evidence type="ECO:0000313" key="3">
    <source>
        <dbReference type="EMBL" id="KAJ7030094.1"/>
    </source>
</evidence>
<reference evidence="3" key="1">
    <citation type="submission" date="2023-03" db="EMBL/GenBank/DDBJ databases">
        <title>Massive genome expansion in bonnet fungi (Mycena s.s.) driven by repeated elements and novel gene families across ecological guilds.</title>
        <authorList>
            <consortium name="Lawrence Berkeley National Laboratory"/>
            <person name="Harder C.B."/>
            <person name="Miyauchi S."/>
            <person name="Viragh M."/>
            <person name="Kuo A."/>
            <person name="Thoen E."/>
            <person name="Andreopoulos B."/>
            <person name="Lu D."/>
            <person name="Skrede I."/>
            <person name="Drula E."/>
            <person name="Henrissat B."/>
            <person name="Morin E."/>
            <person name="Kohler A."/>
            <person name="Barry K."/>
            <person name="LaButti K."/>
            <person name="Morin E."/>
            <person name="Salamov A."/>
            <person name="Lipzen A."/>
            <person name="Mereny Z."/>
            <person name="Hegedus B."/>
            <person name="Baldrian P."/>
            <person name="Stursova M."/>
            <person name="Weitz H."/>
            <person name="Taylor A."/>
            <person name="Grigoriev I.V."/>
            <person name="Nagy L.G."/>
            <person name="Martin F."/>
            <person name="Kauserud H."/>
        </authorList>
    </citation>
    <scope>NUCLEOTIDE SEQUENCE</scope>
    <source>
        <strain evidence="3">CBHHK200</strain>
    </source>
</reference>
<evidence type="ECO:0000313" key="4">
    <source>
        <dbReference type="Proteomes" id="UP001218188"/>
    </source>
</evidence>
<feature type="chain" id="PRO_5041955663" evidence="2">
    <location>
        <begin position="24"/>
        <end position="180"/>
    </location>
</feature>
<keyword evidence="4" id="KW-1185">Reference proteome</keyword>
<protein>
    <submittedName>
        <fullName evidence="3">Uncharacterized protein</fullName>
    </submittedName>
</protein>
<name>A0AAD6SLJ3_9AGAR</name>
<sequence length="180" mass="19105">MRLTFTTVAVLYIFFSLSPTALGNSEIEVRGGKGDGHAKDNSPCFPFIFENNDCVRGRCKDSQKCELGFSLDPIRLCCVRQRESYRRGDDEYGNNGSDHGGHGEDCGCDKHSHGGGDGNNGVYGGGKGEKNGHNSKKGKDGQNGKKTRRQGGYGEKGKGHGYDGGYGGGGKSGKGSHDGY</sequence>
<dbReference type="Proteomes" id="UP001218188">
    <property type="component" value="Unassembled WGS sequence"/>
</dbReference>
<proteinExistence type="predicted"/>
<evidence type="ECO:0000256" key="2">
    <source>
        <dbReference type="SAM" id="SignalP"/>
    </source>
</evidence>
<gene>
    <name evidence="3" type="ORF">C8F04DRAFT_738172</name>
</gene>
<organism evidence="3 4">
    <name type="scientific">Mycena alexandri</name>
    <dbReference type="NCBI Taxonomy" id="1745969"/>
    <lineage>
        <taxon>Eukaryota</taxon>
        <taxon>Fungi</taxon>
        <taxon>Dikarya</taxon>
        <taxon>Basidiomycota</taxon>
        <taxon>Agaricomycotina</taxon>
        <taxon>Agaricomycetes</taxon>
        <taxon>Agaricomycetidae</taxon>
        <taxon>Agaricales</taxon>
        <taxon>Marasmiineae</taxon>
        <taxon>Mycenaceae</taxon>
        <taxon>Mycena</taxon>
    </lineage>
</organism>
<feature type="region of interest" description="Disordered" evidence="1">
    <location>
        <begin position="119"/>
        <end position="180"/>
    </location>
</feature>
<keyword evidence="2" id="KW-0732">Signal</keyword>